<evidence type="ECO:0000313" key="2">
    <source>
        <dbReference type="Proteomes" id="UP001060919"/>
    </source>
</evidence>
<dbReference type="EMBL" id="AP026867">
    <property type="protein sequence ID" value="BDS14924.1"/>
    <property type="molecule type" value="Genomic_DNA"/>
</dbReference>
<protein>
    <submittedName>
        <fullName evidence="1">Uncharacterized protein</fullName>
    </submittedName>
</protein>
<organism evidence="1 2">
    <name type="scientific">Aureispira anguillae</name>
    <dbReference type="NCBI Taxonomy" id="2864201"/>
    <lineage>
        <taxon>Bacteria</taxon>
        <taxon>Pseudomonadati</taxon>
        <taxon>Bacteroidota</taxon>
        <taxon>Saprospiria</taxon>
        <taxon>Saprospirales</taxon>
        <taxon>Saprospiraceae</taxon>
        <taxon>Aureispira</taxon>
    </lineage>
</organism>
<reference evidence="1" key="1">
    <citation type="submission" date="2022-09" db="EMBL/GenBank/DDBJ databases">
        <title>Aureispira anguillicida sp. nov., isolated from Leptocephalus of Japanese eel Anguilla japonica.</title>
        <authorList>
            <person name="Yuasa K."/>
            <person name="Mekata T."/>
            <person name="Ikunari K."/>
        </authorList>
    </citation>
    <scope>NUCLEOTIDE SEQUENCE</scope>
    <source>
        <strain evidence="1">EL160426</strain>
    </source>
</reference>
<dbReference type="AlphaFoldDB" id="A0A915YKK2"/>
<evidence type="ECO:0000313" key="1">
    <source>
        <dbReference type="EMBL" id="BDS14924.1"/>
    </source>
</evidence>
<dbReference type="Proteomes" id="UP001060919">
    <property type="component" value="Chromosome"/>
</dbReference>
<sequence>MKQPFTLGCYSVNKIVKFNRSFLKKIKKAVDY</sequence>
<keyword evidence="2" id="KW-1185">Reference proteome</keyword>
<name>A0A915YKK2_9BACT</name>
<gene>
    <name evidence="1" type="ORF">AsAng_0057060</name>
</gene>
<dbReference type="KEGG" id="aup:AsAng_0057060"/>
<proteinExistence type="predicted"/>
<accession>A0A915YKK2</accession>